<evidence type="ECO:0000256" key="3">
    <source>
        <dbReference type="ARBA" id="ARBA00022982"/>
    </source>
</evidence>
<sequence>MRKILIFLFTISFVSTFAQKARRLEVLFLGDNGHHRPIERVPSLMAALGPKGINVTYTDDLSDLNSKTLGKYDALMLFANWDEISTSQEKALLDFVASGKGFLPIHCASYCFRNSPEFIKLVGGQFWRHTMDSITTQTVQSNHPIMQGLKPFTVFDETYLHTKLEADNNILATREIKADQFKDKPDTKIEPYTWTRTHGKGRVFYTAYGHDDRTWSNDGFQEMLYRAILWAVNDEALAAYNDRNPEPFKYREAKLPNYEQRPGPQLQQFPLTPEESMKHIQIPVDFKLEMFAAEPNVMHPIALTWDEKGRLFVLITKDYPNERKPEGGTDYILMCEDTDKDGKADKFTKWADGLSIPTGMVFANGGLVVSQAPDMLFLQDTDGDDKADVKKVLFTGFGTFDTHAGPSNLHYGFDNWIWGCVGYSGFNGKLPQTDSLKFGQAFFRFLPDGSKMEWMTTTSNNTWGMSFNETNDVFGSTANNSHGWYMAIPHSYFSSKNNVDNGSRSTDTHRDMKPITPKVRQVDAFGGFTAAAGHNFYTARAFPKKYWNKMAFVAEPTGHVLHQNNLIKKGTDYFDKESFNLMAGADEWFSPVFAETGPDGAVWVADWYSYIIQHNPVPKDFKNGAGNAYETDLRDFTHGRIYRVSAKEAPAYTPITLSKNNSAQLLATLKNDNMFWRMQAQRLLVERGQKDVVPALIEILKDQTLDEIGINAPAIHALWTLKGLNAIDQNVIDIALNHTSADVRKNGLKVMDFSAKSVETVIKNDLLNDEEPLVVLNTLLLLSKSPLNAAAEKVFFERMAKSNEVEDRWLPDAFATVLSANNGKLMKKHFSNQLKVAKAAKPVAAAPMAHDHSKMMHEAKAETKVEGVDLVISEIKIDPANPSARERVSVVVDVKNQGTQDLPAEKLIQLDLTFEGVGIKIDQLSKNYKDGIKAGETVSISKNINGPWVGNISFSADIIGEYNLRVVMDKNNEINEANKKNNTASKKINFSAPANMNSFALERSIRSYASTAPVDSLVALIKRSQNLDLQGKNSVLKAISEGWNYRLKDVKVKPADKVYLTNLYKTPDTRLTRLLTAWKVIEDTKPNGEVKIVKIKAIREAMKYDLTEFTVKRGQTVELTFENPDAMQHNLVIVKPKTMEKVGIAADKMMMDEKGAEKNYVPGLSEVLFSTPLVTPDQSFKLTFKAPEAVGNYPYVCTFPGHWRLMNGTMKVVK</sequence>
<feature type="domain" description="DUF7133" evidence="8">
    <location>
        <begin position="273"/>
        <end position="647"/>
    </location>
</feature>
<keyword evidence="2" id="KW-0479">Metal-binding</keyword>
<evidence type="ECO:0000256" key="4">
    <source>
        <dbReference type="ARBA" id="ARBA00023008"/>
    </source>
</evidence>
<accession>A0AAE3KXJ9</accession>
<dbReference type="Gene3D" id="2.120.10.30">
    <property type="entry name" value="TolB, C-terminal domain"/>
    <property type="match status" value="1"/>
</dbReference>
<feature type="domain" description="CARDB" evidence="7">
    <location>
        <begin position="869"/>
        <end position="985"/>
    </location>
</feature>
<dbReference type="PANTHER" id="PTHR33546:SF1">
    <property type="entry name" value="LARGE, MULTIFUNCTIONAL SECRETED PROTEIN"/>
    <property type="match status" value="1"/>
</dbReference>
<dbReference type="InterPro" id="IPR000923">
    <property type="entry name" value="BlueCu_1"/>
</dbReference>
<dbReference type="Gene3D" id="3.40.50.880">
    <property type="match status" value="1"/>
</dbReference>
<evidence type="ECO:0000259" key="8">
    <source>
        <dbReference type="Pfam" id="PF23500"/>
    </source>
</evidence>
<dbReference type="Gene3D" id="2.60.40.10">
    <property type="entry name" value="Immunoglobulins"/>
    <property type="match status" value="1"/>
</dbReference>
<organism evidence="9 10">
    <name type="scientific">Lacihabitans soyangensis</name>
    <dbReference type="NCBI Taxonomy" id="869394"/>
    <lineage>
        <taxon>Bacteria</taxon>
        <taxon>Pseudomonadati</taxon>
        <taxon>Bacteroidota</taxon>
        <taxon>Cytophagia</taxon>
        <taxon>Cytophagales</taxon>
        <taxon>Leadbetterellaceae</taxon>
        <taxon>Lacihabitans</taxon>
    </lineage>
</organism>
<name>A0AAE3KXJ9_9BACT</name>
<keyword evidence="10" id="KW-1185">Reference proteome</keyword>
<dbReference type="InterPro" id="IPR011041">
    <property type="entry name" value="Quinoprot_gluc/sorb_DH_b-prop"/>
</dbReference>
<dbReference type="InterPro" id="IPR011635">
    <property type="entry name" value="CARDB"/>
</dbReference>
<dbReference type="InterPro" id="IPR011989">
    <property type="entry name" value="ARM-like"/>
</dbReference>
<dbReference type="SUPFAM" id="SSF48371">
    <property type="entry name" value="ARM repeat"/>
    <property type="match status" value="1"/>
</dbReference>
<evidence type="ECO:0000256" key="1">
    <source>
        <dbReference type="ARBA" id="ARBA00022448"/>
    </source>
</evidence>
<keyword evidence="1" id="KW-0813">Transport</keyword>
<protein>
    <submittedName>
        <fullName evidence="9">Dehydrogenase</fullName>
    </submittedName>
</protein>
<dbReference type="InterPro" id="IPR055557">
    <property type="entry name" value="DUF7133"/>
</dbReference>
<evidence type="ECO:0000259" key="7">
    <source>
        <dbReference type="Pfam" id="PF07705"/>
    </source>
</evidence>
<dbReference type="Proteomes" id="UP001204144">
    <property type="component" value="Unassembled WGS sequence"/>
</dbReference>
<keyword evidence="3" id="KW-0249">Electron transport</keyword>
<dbReference type="SUPFAM" id="SSF52317">
    <property type="entry name" value="Class I glutamine amidotransferase-like"/>
    <property type="match status" value="1"/>
</dbReference>
<reference evidence="9 10" key="1">
    <citation type="submission" date="2018-11" db="EMBL/GenBank/DDBJ databases">
        <title>Novel bacteria species description.</title>
        <authorList>
            <person name="Han J.-H."/>
        </authorList>
    </citation>
    <scope>NUCLEOTIDE SEQUENCE [LARGE SCALE GENOMIC DNA]</scope>
    <source>
        <strain evidence="9 10">KCTC23259</strain>
    </source>
</reference>
<dbReference type="Pfam" id="PF07705">
    <property type="entry name" value="CARDB"/>
    <property type="match status" value="1"/>
</dbReference>
<dbReference type="Gene3D" id="2.60.40.420">
    <property type="entry name" value="Cupredoxins - blue copper proteins"/>
    <property type="match status" value="1"/>
</dbReference>
<dbReference type="RefSeq" id="WP_255038894.1">
    <property type="nucleotide sequence ID" value="NZ_RJUF01000181.1"/>
</dbReference>
<evidence type="ECO:0000313" key="9">
    <source>
        <dbReference type="EMBL" id="MCP9765205.1"/>
    </source>
</evidence>
<dbReference type="GO" id="GO:0009055">
    <property type="term" value="F:electron transfer activity"/>
    <property type="evidence" value="ECO:0007669"/>
    <property type="project" value="InterPro"/>
</dbReference>
<dbReference type="AlphaFoldDB" id="A0AAE3KXJ9"/>
<feature type="domain" description="ThuA-like" evidence="6">
    <location>
        <begin position="26"/>
        <end position="231"/>
    </location>
</feature>
<dbReference type="Pfam" id="PF23500">
    <property type="entry name" value="DUF7133"/>
    <property type="match status" value="1"/>
</dbReference>
<gene>
    <name evidence="9" type="ORF">EGI31_19900</name>
</gene>
<dbReference type="InterPro" id="IPR013783">
    <property type="entry name" value="Ig-like_fold"/>
</dbReference>
<feature type="domain" description="Blue (type 1) copper" evidence="5">
    <location>
        <begin position="1093"/>
        <end position="1212"/>
    </location>
</feature>
<dbReference type="NCBIfam" id="TIGR02604">
    <property type="entry name" value="Piru_Ver_Nterm"/>
    <property type="match status" value="1"/>
</dbReference>
<comment type="caution">
    <text evidence="9">The sequence shown here is derived from an EMBL/GenBank/DDBJ whole genome shotgun (WGS) entry which is preliminary data.</text>
</comment>
<dbReference type="InterPro" id="IPR028871">
    <property type="entry name" value="BlueCu_1_BS"/>
</dbReference>
<dbReference type="InterPro" id="IPR029062">
    <property type="entry name" value="Class_I_gatase-like"/>
</dbReference>
<dbReference type="GO" id="GO:0005507">
    <property type="term" value="F:copper ion binding"/>
    <property type="evidence" value="ECO:0007669"/>
    <property type="project" value="InterPro"/>
</dbReference>
<dbReference type="Pfam" id="PF06283">
    <property type="entry name" value="ThuA"/>
    <property type="match status" value="1"/>
</dbReference>
<dbReference type="InterPro" id="IPR008972">
    <property type="entry name" value="Cupredoxin"/>
</dbReference>
<dbReference type="SUPFAM" id="SSF50952">
    <property type="entry name" value="Soluble quinoprotein glucose dehydrogenase"/>
    <property type="match status" value="1"/>
</dbReference>
<dbReference type="PROSITE" id="PS00196">
    <property type="entry name" value="COPPER_BLUE"/>
    <property type="match status" value="1"/>
</dbReference>
<dbReference type="Gene3D" id="1.25.10.10">
    <property type="entry name" value="Leucine-rich Repeat Variant"/>
    <property type="match status" value="1"/>
</dbReference>
<dbReference type="PANTHER" id="PTHR33546">
    <property type="entry name" value="LARGE, MULTIFUNCTIONAL SECRETED PROTEIN-RELATED"/>
    <property type="match status" value="1"/>
</dbReference>
<evidence type="ECO:0000259" key="5">
    <source>
        <dbReference type="Pfam" id="PF00127"/>
    </source>
</evidence>
<keyword evidence="4" id="KW-0186">Copper</keyword>
<dbReference type="InterPro" id="IPR013428">
    <property type="entry name" value="Membrane-bound_put_N"/>
</dbReference>
<dbReference type="InterPro" id="IPR011042">
    <property type="entry name" value="6-blade_b-propeller_TolB-like"/>
</dbReference>
<evidence type="ECO:0000256" key="2">
    <source>
        <dbReference type="ARBA" id="ARBA00022723"/>
    </source>
</evidence>
<dbReference type="SUPFAM" id="SSF49503">
    <property type="entry name" value="Cupredoxins"/>
    <property type="match status" value="1"/>
</dbReference>
<proteinExistence type="predicted"/>
<evidence type="ECO:0000259" key="6">
    <source>
        <dbReference type="Pfam" id="PF06283"/>
    </source>
</evidence>
<dbReference type="EMBL" id="RJUF01000181">
    <property type="protein sequence ID" value="MCP9765205.1"/>
    <property type="molecule type" value="Genomic_DNA"/>
</dbReference>
<dbReference type="CDD" id="cd04233">
    <property type="entry name" value="Auracyanin"/>
    <property type="match status" value="1"/>
</dbReference>
<evidence type="ECO:0000313" key="10">
    <source>
        <dbReference type="Proteomes" id="UP001204144"/>
    </source>
</evidence>
<dbReference type="InterPro" id="IPR016024">
    <property type="entry name" value="ARM-type_fold"/>
</dbReference>
<dbReference type="InterPro" id="IPR029010">
    <property type="entry name" value="ThuA-like"/>
</dbReference>
<dbReference type="Pfam" id="PF00127">
    <property type="entry name" value="Copper-bind"/>
    <property type="match status" value="1"/>
</dbReference>